<evidence type="ECO:0000256" key="3">
    <source>
        <dbReference type="ARBA" id="ARBA00022741"/>
    </source>
</evidence>
<evidence type="ECO:0000256" key="1">
    <source>
        <dbReference type="ARBA" id="ARBA00004245"/>
    </source>
</evidence>
<evidence type="ECO:0000256" key="5">
    <source>
        <dbReference type="ARBA" id="ARBA00022840"/>
    </source>
</evidence>
<dbReference type="PROSITE" id="PS00432">
    <property type="entry name" value="ACTINS_2"/>
    <property type="match status" value="1"/>
</dbReference>
<dbReference type="Gene3D" id="3.90.640.10">
    <property type="entry name" value="Actin, Chain A, domain 4"/>
    <property type="match status" value="1"/>
</dbReference>
<dbReference type="EMBL" id="CDMY01000938">
    <property type="protein sequence ID" value="CEM37380.1"/>
    <property type="molecule type" value="Genomic_DNA"/>
</dbReference>
<dbReference type="OMA" id="YTTWTGG"/>
<name>A0A0G4H1C2_VITBC</name>
<evidence type="ECO:0000256" key="4">
    <source>
        <dbReference type="ARBA" id="ARBA00022801"/>
    </source>
</evidence>
<dbReference type="InterPro" id="IPR043129">
    <property type="entry name" value="ATPase_NBD"/>
</dbReference>
<evidence type="ECO:0008006" key="11">
    <source>
        <dbReference type="Google" id="ProtNLM"/>
    </source>
</evidence>
<sequence length="381" mass="42503">MIDHDYEEVIANQPVVIDNGSGVMKAGFAGDDVPKCVFSSFVGRPKHKRVMAGAAEGDVFVGSRAEELRGLLALKYPMNHGICEDWIDMENIWTHVYSEMKINSEEHPVLLTEAPLNPRRNREKAAEIFFETFNCPALFVSAQAILALYASGRTTGVVLDSGDGVTHSVPVYEGFALSHAVTRMDLAGRDVTEHLQLQLRRAGHVFHTSAEMEVVRQIKESTCYVAFNPQKEEHQEHDKTSASFPFHLPDGTQILLGPERFRAPEILFHPNQVGLEYPGIHELLVQSISRADLDLRKTLYSQIVLSGGSTMFAGFGDRLLNEVRRLAPKDIKIRISAPPERKFSTYLGGAILASLATFKKMWVSKEEYEEEGPGILHKKAF</sequence>
<dbReference type="Proteomes" id="UP000041254">
    <property type="component" value="Unassembled WGS sequence"/>
</dbReference>
<dbReference type="InterPro" id="IPR020902">
    <property type="entry name" value="Actin/actin-like_CS"/>
</dbReference>
<dbReference type="OrthoDB" id="5132116at2759"/>
<evidence type="ECO:0000256" key="6">
    <source>
        <dbReference type="ARBA" id="ARBA00023212"/>
    </source>
</evidence>
<dbReference type="FunFam" id="3.30.420.40:FF:000188">
    <property type="entry name" value="Actin like 6B"/>
    <property type="match status" value="1"/>
</dbReference>
<dbReference type="Gene3D" id="3.30.420.40">
    <property type="match status" value="2"/>
</dbReference>
<dbReference type="InParanoid" id="A0A0G4H1C2"/>
<evidence type="ECO:0000256" key="8">
    <source>
        <dbReference type="ARBA" id="ARBA00049360"/>
    </source>
</evidence>
<dbReference type="PANTHER" id="PTHR11937">
    <property type="entry name" value="ACTIN"/>
    <property type="match status" value="1"/>
</dbReference>
<comment type="subcellular location">
    <subcellularLocation>
        <location evidence="1">Cytoplasm</location>
        <location evidence="1">Cytoskeleton</location>
    </subcellularLocation>
</comment>
<dbReference type="FunCoup" id="A0A0G4H1C2">
    <property type="interactions" value="86"/>
</dbReference>
<organism evidence="9 10">
    <name type="scientific">Vitrella brassicaformis (strain CCMP3155)</name>
    <dbReference type="NCBI Taxonomy" id="1169540"/>
    <lineage>
        <taxon>Eukaryota</taxon>
        <taxon>Sar</taxon>
        <taxon>Alveolata</taxon>
        <taxon>Colpodellida</taxon>
        <taxon>Vitrellaceae</taxon>
        <taxon>Vitrella</taxon>
    </lineage>
</organism>
<protein>
    <recommendedName>
        <fullName evidence="11">Actin</fullName>
    </recommendedName>
</protein>
<dbReference type="FunFam" id="3.30.420.40:FF:000058">
    <property type="entry name" value="Putative actin-related protein 5"/>
    <property type="match status" value="1"/>
</dbReference>
<evidence type="ECO:0000256" key="2">
    <source>
        <dbReference type="ARBA" id="ARBA00022490"/>
    </source>
</evidence>
<dbReference type="GO" id="GO:0016787">
    <property type="term" value="F:hydrolase activity"/>
    <property type="evidence" value="ECO:0007669"/>
    <property type="project" value="UniProtKB-KW"/>
</dbReference>
<dbReference type="GO" id="GO:0005856">
    <property type="term" value="C:cytoskeleton"/>
    <property type="evidence" value="ECO:0007669"/>
    <property type="project" value="UniProtKB-SubCell"/>
</dbReference>
<keyword evidence="6" id="KW-0206">Cytoskeleton</keyword>
<dbReference type="InterPro" id="IPR004000">
    <property type="entry name" value="Actin"/>
</dbReference>
<comment type="similarity">
    <text evidence="7">Belongs to the actin family. ARP1 subfamily.</text>
</comment>
<reference evidence="9 10" key="1">
    <citation type="submission" date="2014-11" db="EMBL/GenBank/DDBJ databases">
        <authorList>
            <person name="Zhu J."/>
            <person name="Qi W."/>
            <person name="Song R."/>
        </authorList>
    </citation>
    <scope>NUCLEOTIDE SEQUENCE [LARGE SCALE GENOMIC DNA]</scope>
</reference>
<dbReference type="PhylomeDB" id="A0A0G4H1C2"/>
<keyword evidence="4" id="KW-0378">Hydrolase</keyword>
<dbReference type="CDD" id="cd10216">
    <property type="entry name" value="ASKHA_NBD_Arp1"/>
    <property type="match status" value="1"/>
</dbReference>
<accession>A0A0G4H1C2</accession>
<dbReference type="PRINTS" id="PR00190">
    <property type="entry name" value="ACTIN"/>
</dbReference>
<dbReference type="VEuPathDB" id="CryptoDB:Vbra_19228"/>
<dbReference type="InterPro" id="IPR004001">
    <property type="entry name" value="Actin_CS"/>
</dbReference>
<keyword evidence="2" id="KW-0963">Cytoplasm</keyword>
<dbReference type="SMART" id="SM00268">
    <property type="entry name" value="ACTIN"/>
    <property type="match status" value="1"/>
</dbReference>
<dbReference type="Pfam" id="PF00022">
    <property type="entry name" value="Actin"/>
    <property type="match status" value="1"/>
</dbReference>
<gene>
    <name evidence="9" type="ORF">Vbra_19228</name>
</gene>
<dbReference type="PROSITE" id="PS01132">
    <property type="entry name" value="ACTINS_ACT_LIKE"/>
    <property type="match status" value="1"/>
</dbReference>
<dbReference type="AlphaFoldDB" id="A0A0G4H1C2"/>
<evidence type="ECO:0000256" key="7">
    <source>
        <dbReference type="ARBA" id="ARBA00038483"/>
    </source>
</evidence>
<proteinExistence type="inferred from homology"/>
<dbReference type="SUPFAM" id="SSF53067">
    <property type="entry name" value="Actin-like ATPase domain"/>
    <property type="match status" value="2"/>
</dbReference>
<dbReference type="GO" id="GO:0005524">
    <property type="term" value="F:ATP binding"/>
    <property type="evidence" value="ECO:0007669"/>
    <property type="project" value="UniProtKB-KW"/>
</dbReference>
<keyword evidence="5" id="KW-0067">ATP-binding</keyword>
<dbReference type="STRING" id="1169540.A0A0G4H1C2"/>
<evidence type="ECO:0000313" key="9">
    <source>
        <dbReference type="EMBL" id="CEM37380.1"/>
    </source>
</evidence>
<keyword evidence="3" id="KW-0547">Nucleotide-binding</keyword>
<comment type="catalytic activity">
    <reaction evidence="8">
        <text>ATP + H2O = ADP + phosphate + H(+)</text>
        <dbReference type="Rhea" id="RHEA:13065"/>
        <dbReference type="ChEBI" id="CHEBI:15377"/>
        <dbReference type="ChEBI" id="CHEBI:15378"/>
        <dbReference type="ChEBI" id="CHEBI:30616"/>
        <dbReference type="ChEBI" id="CHEBI:43474"/>
        <dbReference type="ChEBI" id="CHEBI:456216"/>
    </reaction>
</comment>
<dbReference type="FunFam" id="3.90.640.10:FF:000008">
    <property type="entry name" value="alpha-centractin isoform X1"/>
    <property type="match status" value="1"/>
</dbReference>
<keyword evidence="10" id="KW-1185">Reference proteome</keyword>
<evidence type="ECO:0000313" key="10">
    <source>
        <dbReference type="Proteomes" id="UP000041254"/>
    </source>
</evidence>